<feature type="domain" description="Fatty acid hydroxylase" evidence="6">
    <location>
        <begin position="105"/>
        <end position="233"/>
    </location>
</feature>
<evidence type="ECO:0000259" key="6">
    <source>
        <dbReference type="Pfam" id="PF04116"/>
    </source>
</evidence>
<keyword evidence="2 5" id="KW-0812">Transmembrane</keyword>
<evidence type="ECO:0000256" key="3">
    <source>
        <dbReference type="ARBA" id="ARBA00022989"/>
    </source>
</evidence>
<feature type="transmembrane region" description="Helical" evidence="5">
    <location>
        <begin position="13"/>
        <end position="35"/>
    </location>
</feature>
<keyword evidence="4 5" id="KW-0472">Membrane</keyword>
<dbReference type="GO" id="GO:0005506">
    <property type="term" value="F:iron ion binding"/>
    <property type="evidence" value="ECO:0007669"/>
    <property type="project" value="InterPro"/>
</dbReference>
<keyword evidence="3 5" id="KW-1133">Transmembrane helix</keyword>
<evidence type="ECO:0000256" key="5">
    <source>
        <dbReference type="SAM" id="Phobius"/>
    </source>
</evidence>
<name>A0A3M8SYF0_9GAMM</name>
<evidence type="ECO:0000256" key="1">
    <source>
        <dbReference type="ARBA" id="ARBA00004370"/>
    </source>
</evidence>
<feature type="transmembrane region" description="Helical" evidence="5">
    <location>
        <begin position="67"/>
        <end position="84"/>
    </location>
</feature>
<reference evidence="7 8" key="1">
    <citation type="submission" date="2018-11" db="EMBL/GenBank/DDBJ databases">
        <title>Lysobacter cryohumiis sp. nov., isolated from soil in the Tianshan Mountains, Xinjiang, China.</title>
        <authorList>
            <person name="Luo Y."/>
            <person name="Sheng H."/>
        </authorList>
    </citation>
    <scope>NUCLEOTIDE SEQUENCE [LARGE SCALE GENOMIC DNA]</scope>
    <source>
        <strain evidence="7 8">ZS60</strain>
    </source>
</reference>
<dbReference type="OrthoDB" id="9770329at2"/>
<dbReference type="InterPro" id="IPR006694">
    <property type="entry name" value="Fatty_acid_hydroxylase"/>
</dbReference>
<protein>
    <submittedName>
        <fullName evidence="7">Fatty acid hydroxylase family protein</fullName>
    </submittedName>
</protein>
<evidence type="ECO:0000313" key="7">
    <source>
        <dbReference type="EMBL" id="RNF86269.1"/>
    </source>
</evidence>
<sequence>MDEVFLNLRPWQVATYGVAWFALLYFGFGGLTWWLSRSLLPRLGYGRQLDPRPLPPGQLRREIGESIVAILIFGIGLLAPWATLKLGWATLAHAPSAGQVALEIAVLFVWNELHFYANHRLLHTRWLRRFHGAHHRSHVATPFSTYALHPVEAMMLGSVPMLPMLLHDFSLFALAALTVLSIALNNLGHSNYEFSSTAPARGWRAASRRHHLHHACYQGNYGFLLDVFDRIAGSVLPWDAADAHLARKRVPPG</sequence>
<dbReference type="InterPro" id="IPR050307">
    <property type="entry name" value="Sterol_Desaturase_Related"/>
</dbReference>
<dbReference type="AlphaFoldDB" id="A0A3M8SYF0"/>
<comment type="caution">
    <text evidence="7">The sequence shown here is derived from an EMBL/GenBank/DDBJ whole genome shotgun (WGS) entry which is preliminary data.</text>
</comment>
<accession>A0A3M8SYF0</accession>
<dbReference type="Pfam" id="PF04116">
    <property type="entry name" value="FA_hydroxylase"/>
    <property type="match status" value="1"/>
</dbReference>
<dbReference type="EMBL" id="RIBS01000001">
    <property type="protein sequence ID" value="RNF86269.1"/>
    <property type="molecule type" value="Genomic_DNA"/>
</dbReference>
<dbReference type="GO" id="GO:0016491">
    <property type="term" value="F:oxidoreductase activity"/>
    <property type="evidence" value="ECO:0007669"/>
    <property type="project" value="InterPro"/>
</dbReference>
<dbReference type="RefSeq" id="WP_123086387.1">
    <property type="nucleotide sequence ID" value="NZ_RIBS01000001.1"/>
</dbReference>
<comment type="subcellular location">
    <subcellularLocation>
        <location evidence="1">Membrane</location>
    </subcellularLocation>
</comment>
<keyword evidence="8" id="KW-1185">Reference proteome</keyword>
<dbReference type="Proteomes" id="UP000267049">
    <property type="component" value="Unassembled WGS sequence"/>
</dbReference>
<evidence type="ECO:0000256" key="4">
    <source>
        <dbReference type="ARBA" id="ARBA00023136"/>
    </source>
</evidence>
<dbReference type="GO" id="GO:0008610">
    <property type="term" value="P:lipid biosynthetic process"/>
    <property type="evidence" value="ECO:0007669"/>
    <property type="project" value="InterPro"/>
</dbReference>
<dbReference type="PANTHER" id="PTHR11863">
    <property type="entry name" value="STEROL DESATURASE"/>
    <property type="match status" value="1"/>
</dbReference>
<evidence type="ECO:0000313" key="8">
    <source>
        <dbReference type="Proteomes" id="UP000267049"/>
    </source>
</evidence>
<evidence type="ECO:0000256" key="2">
    <source>
        <dbReference type="ARBA" id="ARBA00022692"/>
    </source>
</evidence>
<organism evidence="7 8">
    <name type="scientific">Montanilutibacter psychrotolerans</name>
    <dbReference type="NCBI Taxonomy" id="1327343"/>
    <lineage>
        <taxon>Bacteria</taxon>
        <taxon>Pseudomonadati</taxon>
        <taxon>Pseudomonadota</taxon>
        <taxon>Gammaproteobacteria</taxon>
        <taxon>Lysobacterales</taxon>
        <taxon>Lysobacteraceae</taxon>
        <taxon>Montanilutibacter</taxon>
    </lineage>
</organism>
<proteinExistence type="predicted"/>
<feature type="transmembrane region" description="Helical" evidence="5">
    <location>
        <begin position="169"/>
        <end position="187"/>
    </location>
</feature>
<dbReference type="GO" id="GO:0016020">
    <property type="term" value="C:membrane"/>
    <property type="evidence" value="ECO:0007669"/>
    <property type="project" value="UniProtKB-SubCell"/>
</dbReference>
<gene>
    <name evidence="7" type="ORF">EER27_02260</name>
</gene>